<dbReference type="Pfam" id="PF24419">
    <property type="entry name" value="Cupin_NOL9"/>
    <property type="match status" value="1"/>
</dbReference>
<dbReference type="OrthoDB" id="2405412at2759"/>
<evidence type="ECO:0000313" key="16">
    <source>
        <dbReference type="Proteomes" id="UP000030755"/>
    </source>
</evidence>
<dbReference type="SUPFAM" id="SSF52540">
    <property type="entry name" value="P-loop containing nucleoside triphosphate hydrolases"/>
    <property type="match status" value="1"/>
</dbReference>
<reference evidence="15 16" key="1">
    <citation type="journal article" date="2013" name="Curr. Biol.">
        <title>Shared signatures of parasitism and phylogenomics unite Cryptomycota and microsporidia.</title>
        <authorList>
            <person name="James T.Y."/>
            <person name="Pelin A."/>
            <person name="Bonen L."/>
            <person name="Ahrendt S."/>
            <person name="Sain D."/>
            <person name="Corradi N."/>
            <person name="Stajich J.E."/>
        </authorList>
    </citation>
    <scope>NUCLEOTIDE SEQUENCE [LARGE SCALE GENOMIC DNA]</scope>
    <source>
        <strain evidence="15 16">CSF55</strain>
    </source>
</reference>
<keyword evidence="16" id="KW-1185">Reference proteome</keyword>
<feature type="domain" description="NOL9 C-terminal" evidence="14">
    <location>
        <begin position="374"/>
        <end position="481"/>
    </location>
</feature>
<dbReference type="InterPro" id="IPR027417">
    <property type="entry name" value="P-loop_NTPase"/>
</dbReference>
<organism evidence="15 16">
    <name type="scientific">Rozella allomycis (strain CSF55)</name>
    <dbReference type="NCBI Taxonomy" id="988480"/>
    <lineage>
        <taxon>Eukaryota</taxon>
        <taxon>Fungi</taxon>
        <taxon>Fungi incertae sedis</taxon>
        <taxon>Cryptomycota</taxon>
        <taxon>Cryptomycota incertae sedis</taxon>
        <taxon>Rozella</taxon>
    </lineage>
</organism>
<dbReference type="GO" id="GO:0000448">
    <property type="term" value="P:cleavage in ITS2 between 5.8S rRNA and LSU-rRNA of tricistronic rRNA transcript (SSU-rRNA, 5.8S rRNA, LSU-rRNA)"/>
    <property type="evidence" value="ECO:0007669"/>
    <property type="project" value="TreeGrafter"/>
</dbReference>
<evidence type="ECO:0000313" key="15">
    <source>
        <dbReference type="EMBL" id="EPZ35588.1"/>
    </source>
</evidence>
<dbReference type="InterPro" id="IPR045116">
    <property type="entry name" value="Clp1/Grc3"/>
</dbReference>
<proteinExistence type="inferred from homology"/>
<evidence type="ECO:0000259" key="12">
    <source>
        <dbReference type="Pfam" id="PF16575"/>
    </source>
</evidence>
<dbReference type="GO" id="GO:0005730">
    <property type="term" value="C:nucleolus"/>
    <property type="evidence" value="ECO:0007669"/>
    <property type="project" value="UniProtKB-SubCell"/>
</dbReference>
<dbReference type="OMA" id="IRSFFCG"/>
<gene>
    <name evidence="15" type="ORF">O9G_005108</name>
</gene>
<dbReference type="AlphaFoldDB" id="A0A075B3U9"/>
<dbReference type="STRING" id="988480.A0A075B3U9"/>
<evidence type="ECO:0000256" key="2">
    <source>
        <dbReference type="ARBA" id="ARBA00011003"/>
    </source>
</evidence>
<keyword evidence="10" id="KW-0539">Nucleus</keyword>
<evidence type="ECO:0000259" key="14">
    <source>
        <dbReference type="Pfam" id="PF25467"/>
    </source>
</evidence>
<feature type="domain" description="NOL9 N-terminal" evidence="13">
    <location>
        <begin position="3"/>
        <end position="91"/>
    </location>
</feature>
<evidence type="ECO:0000256" key="4">
    <source>
        <dbReference type="ARBA" id="ARBA00019824"/>
    </source>
</evidence>
<name>A0A075B3U9_ROZAC</name>
<evidence type="ECO:0000256" key="11">
    <source>
        <dbReference type="ARBA" id="ARBA00071212"/>
    </source>
</evidence>
<evidence type="ECO:0000256" key="3">
    <source>
        <dbReference type="ARBA" id="ARBA00018706"/>
    </source>
</evidence>
<comment type="similarity">
    <text evidence="2">Belongs to the Clp1 family. NOL9/GRC3 subfamily.</text>
</comment>
<keyword evidence="7" id="KW-0547">Nucleotide-binding</keyword>
<dbReference type="GO" id="GO:0005524">
    <property type="term" value="F:ATP binding"/>
    <property type="evidence" value="ECO:0007669"/>
    <property type="project" value="UniProtKB-KW"/>
</dbReference>
<protein>
    <recommendedName>
        <fullName evidence="4">Polynucleotide 5'-hydroxyl-kinase GRC3</fullName>
    </recommendedName>
    <alternativeName>
        <fullName evidence="11">Polynucleotide 5'-hydroxyl-kinase NOL9</fullName>
    </alternativeName>
    <alternativeName>
        <fullName evidence="3">Polynucleotide 5'-hydroxyl-kinase grc3</fullName>
    </alternativeName>
</protein>
<dbReference type="Proteomes" id="UP000030755">
    <property type="component" value="Unassembled WGS sequence"/>
</dbReference>
<evidence type="ECO:0000256" key="1">
    <source>
        <dbReference type="ARBA" id="ARBA00004604"/>
    </source>
</evidence>
<dbReference type="GO" id="GO:0051731">
    <property type="term" value="F:polynucleotide 5'-hydroxyl-kinase activity"/>
    <property type="evidence" value="ECO:0007669"/>
    <property type="project" value="InterPro"/>
</dbReference>
<evidence type="ECO:0000256" key="8">
    <source>
        <dbReference type="ARBA" id="ARBA00022777"/>
    </source>
</evidence>
<keyword evidence="6" id="KW-0808">Transferase</keyword>
<dbReference type="InterPro" id="IPR057570">
    <property type="entry name" value="NOL9_C"/>
</dbReference>
<evidence type="ECO:0000256" key="10">
    <source>
        <dbReference type="ARBA" id="ARBA00023242"/>
    </source>
</evidence>
<evidence type="ECO:0000256" key="7">
    <source>
        <dbReference type="ARBA" id="ARBA00022741"/>
    </source>
</evidence>
<dbReference type="EMBL" id="KE560804">
    <property type="protein sequence ID" value="EPZ35588.1"/>
    <property type="molecule type" value="Genomic_DNA"/>
</dbReference>
<dbReference type="Pfam" id="PF25467">
    <property type="entry name" value="NOL9_C"/>
    <property type="match status" value="1"/>
</dbReference>
<evidence type="ECO:0000256" key="9">
    <source>
        <dbReference type="ARBA" id="ARBA00022840"/>
    </source>
</evidence>
<dbReference type="HOGENOM" id="CLU_021128_2_0_1"/>
<keyword evidence="9" id="KW-0067">ATP-binding</keyword>
<comment type="subcellular location">
    <subcellularLocation>
        <location evidence="1">Nucleus</location>
        <location evidence="1">Nucleolus</location>
    </subcellularLocation>
</comment>
<dbReference type="PANTHER" id="PTHR12755">
    <property type="entry name" value="CLEAVAGE/POLYADENYLATION FACTOR IA SUBUNIT CLP1P"/>
    <property type="match status" value="1"/>
</dbReference>
<evidence type="ECO:0000259" key="13">
    <source>
        <dbReference type="Pfam" id="PF24419"/>
    </source>
</evidence>
<feature type="domain" description="Clp1 P-loop" evidence="12">
    <location>
        <begin position="161"/>
        <end position="290"/>
    </location>
</feature>
<evidence type="ECO:0000256" key="5">
    <source>
        <dbReference type="ARBA" id="ARBA00022552"/>
    </source>
</evidence>
<dbReference type="Pfam" id="PF16575">
    <property type="entry name" value="CLP1_P"/>
    <property type="match status" value="1"/>
</dbReference>
<dbReference type="InterPro" id="IPR032319">
    <property type="entry name" value="CLP1_P"/>
</dbReference>
<sequence>MFFQTDTAKDKILIVFDKSITIYGLADLQVLHGNVWVNNFQLNPSANTQRIYSPKTNSLISLTYGGPSGESLIPNDILEVLNANDIKLDCNNCVLLLDKLDFHAIHHKYPEYRYIFGKSEKETLEIYPSEESPLPTLQITESWIRAFQDLNNSVHSVFVCGSKNVGKSTFSRCLLNGFLSNYDKVIYVDFDVGQPEFTPPGLVSARVISKPVFGPPFTHAISNNHHEDFESCKYVGTLNINDNPLEYLKACTSVMTSVHNYINQSKQRYPIIFNSLGWIKGIGLEIIKELNGQNDAKIFFDDLFTTPRVFSKSSQNDLESFVVLENTNLIELSSSSPSQFSFQPFDHRTLRFMFYLSHNPEYPLSFDPRPLSSVPPFVIPFNDVALCIPFEKIERSNYLLAFNASLVALLYNPNYHFDENSTPKNFPRFLRNECEAVGESQCLGYGFIRSIDHKNCLYHLITPLSSDKLSKVNIIARSNMDLQPSMLTPAVRDMNAPYIEHLAAEGLGAMQRRVRQNIKRNALGSHKP</sequence>
<evidence type="ECO:0000256" key="6">
    <source>
        <dbReference type="ARBA" id="ARBA00022679"/>
    </source>
</evidence>
<keyword evidence="5" id="KW-0698">rRNA processing</keyword>
<accession>A0A075B3U9</accession>
<dbReference type="PANTHER" id="PTHR12755:SF3">
    <property type="entry name" value="POLYNUCLEOTIDE 5'-HYDROXYL-KINASE NOL9"/>
    <property type="match status" value="1"/>
</dbReference>
<dbReference type="Gene3D" id="3.40.50.300">
    <property type="entry name" value="P-loop containing nucleotide triphosphate hydrolases"/>
    <property type="match status" value="1"/>
</dbReference>
<keyword evidence="8" id="KW-0418">Kinase</keyword>
<dbReference type="InterPro" id="IPR057573">
    <property type="entry name" value="NOL9_N"/>
</dbReference>